<comment type="similarity">
    <text evidence="2">Belongs to the AP endonuclease 2 family.</text>
</comment>
<feature type="domain" description="Xylose isomerase-like TIM barrel" evidence="9">
    <location>
        <begin position="20"/>
        <end position="272"/>
    </location>
</feature>
<evidence type="ECO:0000256" key="6">
    <source>
        <dbReference type="ARBA" id="ARBA00022801"/>
    </source>
</evidence>
<evidence type="ECO:0000256" key="3">
    <source>
        <dbReference type="ARBA" id="ARBA00022722"/>
    </source>
</evidence>
<sequence>MQIGCHVSIRNGYVEAAKTAYRLGASSFQFFPKNPRSLGVKAFDARDAEACRLYCAEKKLLSIAHTAYPVNLCTIDPELAQITRKSVRNDLAIAEACGAIGVVVHFGHYKGADVLEGYKLMIEMVNEILDGWEGKAKLLIENNAGQGSRMGTTLEELTQVRELLAEPHKAGFCLDTCHGFASGLWDGSNWEQVADKMRDLNYFSSLCAVHVNDSIYPANSFRDRHAQIGKGMIGDEAFAAFLRTPELQGLPLVLETPKTGEDSHAEEIRHVQQLAGNWQG</sequence>
<dbReference type="PATRIC" id="fig|54915.3.peg.3368"/>
<dbReference type="PROSITE" id="PS00730">
    <property type="entry name" value="AP_NUCLEASE_F2_2"/>
    <property type="match status" value="1"/>
</dbReference>
<evidence type="ECO:0000256" key="4">
    <source>
        <dbReference type="ARBA" id="ARBA00022723"/>
    </source>
</evidence>
<keyword evidence="11" id="KW-0255">Endonuclease</keyword>
<evidence type="ECO:0000256" key="8">
    <source>
        <dbReference type="ARBA" id="ARBA00023204"/>
    </source>
</evidence>
<reference evidence="11" key="2">
    <citation type="submission" date="2015-07" db="EMBL/GenBank/DDBJ databases">
        <title>MeaNS - Measles Nucleotide Surveillance Program.</title>
        <authorList>
            <person name="Tran T."/>
            <person name="Druce J."/>
        </authorList>
    </citation>
    <scope>NUCLEOTIDE SEQUENCE</scope>
    <source>
        <strain evidence="11">DSM 9887</strain>
    </source>
</reference>
<dbReference type="EMBL" id="LGIQ01000009">
    <property type="protein sequence ID" value="KNB71324.1"/>
    <property type="molecule type" value="Genomic_DNA"/>
</dbReference>
<evidence type="ECO:0000256" key="1">
    <source>
        <dbReference type="ARBA" id="ARBA00001947"/>
    </source>
</evidence>
<reference evidence="12" key="1">
    <citation type="submission" date="2015-07" db="EMBL/GenBank/DDBJ databases">
        <title>Genome sequencing project for genomic taxonomy and phylogenomics of Bacillus-like bacteria.</title>
        <authorList>
            <person name="Liu B."/>
            <person name="Wang J."/>
            <person name="Zhu Y."/>
            <person name="Liu G."/>
            <person name="Chen Q."/>
            <person name="Chen Z."/>
            <person name="Lan J."/>
            <person name="Che J."/>
            <person name="Ge C."/>
            <person name="Shi H."/>
            <person name="Pan Z."/>
            <person name="Liu X."/>
        </authorList>
    </citation>
    <scope>NUCLEOTIDE SEQUENCE [LARGE SCALE GENOMIC DNA]</scope>
    <source>
        <strain evidence="12">DSM 9887</strain>
    </source>
</reference>
<dbReference type="CDD" id="cd00019">
    <property type="entry name" value="AP2Ec"/>
    <property type="match status" value="1"/>
</dbReference>
<dbReference type="GO" id="GO:0003906">
    <property type="term" value="F:DNA-(apurinic or apyrimidinic site) endonuclease activity"/>
    <property type="evidence" value="ECO:0007669"/>
    <property type="project" value="TreeGrafter"/>
</dbReference>
<organism evidence="11 12">
    <name type="scientific">Brevibacillus reuszeri</name>
    <dbReference type="NCBI Taxonomy" id="54915"/>
    <lineage>
        <taxon>Bacteria</taxon>
        <taxon>Bacillati</taxon>
        <taxon>Bacillota</taxon>
        <taxon>Bacilli</taxon>
        <taxon>Bacillales</taxon>
        <taxon>Paenibacillaceae</taxon>
        <taxon>Brevibacillus</taxon>
    </lineage>
</organism>
<comment type="caution">
    <text evidence="11">The sequence shown here is derived from an EMBL/GenBank/DDBJ whole genome shotgun (WGS) entry which is preliminary data.</text>
</comment>
<reference evidence="10 13" key="3">
    <citation type="submission" date="2019-06" db="EMBL/GenBank/DDBJ databases">
        <title>Whole genome shotgun sequence of Brevibacillus reuszeri NBRC 15719.</title>
        <authorList>
            <person name="Hosoyama A."/>
            <person name="Uohara A."/>
            <person name="Ohji S."/>
            <person name="Ichikawa N."/>
        </authorList>
    </citation>
    <scope>NUCLEOTIDE SEQUENCE [LARGE SCALE GENOMIC DNA]</scope>
    <source>
        <strain evidence="10 13">NBRC 15719</strain>
    </source>
</reference>
<dbReference type="PANTHER" id="PTHR21445">
    <property type="entry name" value="ENDONUCLEASE IV ENDODEOXYRIBONUCLEASE IV"/>
    <property type="match status" value="1"/>
</dbReference>
<dbReference type="NCBIfam" id="TIGR00587">
    <property type="entry name" value="nfo"/>
    <property type="match status" value="1"/>
</dbReference>
<keyword evidence="8" id="KW-0234">DNA repair</keyword>
<dbReference type="SMART" id="SM00518">
    <property type="entry name" value="AP2Ec"/>
    <property type="match status" value="1"/>
</dbReference>
<dbReference type="Proteomes" id="UP000036834">
    <property type="component" value="Unassembled WGS sequence"/>
</dbReference>
<dbReference type="Gene3D" id="3.20.20.150">
    <property type="entry name" value="Divalent-metal-dependent TIM barrel enzymes"/>
    <property type="match status" value="1"/>
</dbReference>
<dbReference type="RefSeq" id="WP_049740357.1">
    <property type="nucleotide sequence ID" value="NZ_BJON01000002.1"/>
</dbReference>
<protein>
    <submittedName>
        <fullName evidence="10">Endonuclease 4</fullName>
    </submittedName>
    <submittedName>
        <fullName evidence="11">Endonuclease IV</fullName>
    </submittedName>
</protein>
<dbReference type="PANTHER" id="PTHR21445:SF0">
    <property type="entry name" value="APURINIC-APYRIMIDINIC ENDONUCLEASE"/>
    <property type="match status" value="1"/>
</dbReference>
<dbReference type="InterPro" id="IPR018246">
    <property type="entry name" value="AP_endonuc_F2_Zn_BS"/>
</dbReference>
<dbReference type="GO" id="GO:0008081">
    <property type="term" value="F:phosphoric diester hydrolase activity"/>
    <property type="evidence" value="ECO:0007669"/>
    <property type="project" value="TreeGrafter"/>
</dbReference>
<keyword evidence="5" id="KW-0227">DNA damage</keyword>
<evidence type="ECO:0000313" key="13">
    <source>
        <dbReference type="Proteomes" id="UP000319578"/>
    </source>
</evidence>
<keyword evidence="3" id="KW-0540">Nuclease</keyword>
<dbReference type="OrthoDB" id="9805666at2"/>
<dbReference type="STRING" id="54915.ADS79_21190"/>
<keyword evidence="7" id="KW-0862">Zinc</keyword>
<dbReference type="InterPro" id="IPR001719">
    <property type="entry name" value="AP_endonuc_2"/>
</dbReference>
<accession>A0A0K9YRH9</accession>
<keyword evidence="13" id="KW-1185">Reference proteome</keyword>
<keyword evidence="6" id="KW-0378">Hydrolase</keyword>
<dbReference type="GO" id="GO:0003677">
    <property type="term" value="F:DNA binding"/>
    <property type="evidence" value="ECO:0007669"/>
    <property type="project" value="InterPro"/>
</dbReference>
<dbReference type="PROSITE" id="PS51432">
    <property type="entry name" value="AP_NUCLEASE_F2_4"/>
    <property type="match status" value="1"/>
</dbReference>
<dbReference type="Pfam" id="PF01261">
    <property type="entry name" value="AP_endonuc_2"/>
    <property type="match status" value="1"/>
</dbReference>
<gene>
    <name evidence="10" type="primary">nfo_1</name>
    <name evidence="11" type="ORF">ADS79_21190</name>
    <name evidence="10" type="ORF">BRE01_01040</name>
</gene>
<evidence type="ECO:0000313" key="11">
    <source>
        <dbReference type="EMBL" id="KNB71324.1"/>
    </source>
</evidence>
<dbReference type="GO" id="GO:0008270">
    <property type="term" value="F:zinc ion binding"/>
    <property type="evidence" value="ECO:0007669"/>
    <property type="project" value="InterPro"/>
</dbReference>
<evidence type="ECO:0000259" key="9">
    <source>
        <dbReference type="Pfam" id="PF01261"/>
    </source>
</evidence>
<dbReference type="InterPro" id="IPR013022">
    <property type="entry name" value="Xyl_isomerase-like_TIM-brl"/>
</dbReference>
<dbReference type="EMBL" id="BJON01000002">
    <property type="protein sequence ID" value="GED66402.1"/>
    <property type="molecule type" value="Genomic_DNA"/>
</dbReference>
<dbReference type="AlphaFoldDB" id="A0A0K9YRH9"/>
<dbReference type="Proteomes" id="UP000319578">
    <property type="component" value="Unassembled WGS sequence"/>
</dbReference>
<keyword evidence="4" id="KW-0479">Metal-binding</keyword>
<proteinExistence type="inferred from homology"/>
<evidence type="ECO:0000256" key="5">
    <source>
        <dbReference type="ARBA" id="ARBA00022763"/>
    </source>
</evidence>
<comment type="cofactor">
    <cofactor evidence="1">
        <name>Zn(2+)</name>
        <dbReference type="ChEBI" id="CHEBI:29105"/>
    </cofactor>
</comment>
<dbReference type="InterPro" id="IPR036237">
    <property type="entry name" value="Xyl_isomerase-like_sf"/>
</dbReference>
<evidence type="ECO:0000256" key="2">
    <source>
        <dbReference type="ARBA" id="ARBA00005340"/>
    </source>
</evidence>
<evidence type="ECO:0000313" key="10">
    <source>
        <dbReference type="EMBL" id="GED66402.1"/>
    </source>
</evidence>
<name>A0A0K9YRH9_9BACL</name>
<dbReference type="SUPFAM" id="SSF51658">
    <property type="entry name" value="Xylose isomerase-like"/>
    <property type="match status" value="1"/>
</dbReference>
<evidence type="ECO:0000256" key="7">
    <source>
        <dbReference type="ARBA" id="ARBA00022833"/>
    </source>
</evidence>
<evidence type="ECO:0000313" key="12">
    <source>
        <dbReference type="Proteomes" id="UP000036834"/>
    </source>
</evidence>
<dbReference type="GO" id="GO:0006284">
    <property type="term" value="P:base-excision repair"/>
    <property type="evidence" value="ECO:0007669"/>
    <property type="project" value="TreeGrafter"/>
</dbReference>
<dbReference type="PROSITE" id="PS00731">
    <property type="entry name" value="AP_NUCLEASE_F2_3"/>
    <property type="match status" value="1"/>
</dbReference>